<accession>A0ABT3SPS4</accession>
<organism evidence="4 5">
    <name type="scientific">Candidatus Seongchinamella marina</name>
    <dbReference type="NCBI Taxonomy" id="2518990"/>
    <lineage>
        <taxon>Bacteria</taxon>
        <taxon>Pseudomonadati</taxon>
        <taxon>Pseudomonadota</taxon>
        <taxon>Gammaproteobacteria</taxon>
        <taxon>Cellvibrionales</taxon>
        <taxon>Halieaceae</taxon>
        <taxon>Seongchinamella</taxon>
    </lineage>
</organism>
<evidence type="ECO:0000313" key="5">
    <source>
        <dbReference type="Proteomes" id="UP001143307"/>
    </source>
</evidence>
<dbReference type="InterPro" id="IPR003836">
    <property type="entry name" value="Glucokinase"/>
</dbReference>
<evidence type="ECO:0000313" key="4">
    <source>
        <dbReference type="EMBL" id="MCX2971992.1"/>
    </source>
</evidence>
<evidence type="ECO:0000256" key="3">
    <source>
        <dbReference type="RuleBase" id="RU004046"/>
    </source>
</evidence>
<proteinExistence type="inferred from homology"/>
<dbReference type="EC" id="2.7.1.2" evidence="4"/>
<dbReference type="NCBIfam" id="TIGR00749">
    <property type="entry name" value="glk"/>
    <property type="match status" value="1"/>
</dbReference>
<evidence type="ECO:0000256" key="2">
    <source>
        <dbReference type="ARBA" id="ARBA00022777"/>
    </source>
</evidence>
<dbReference type="Gene3D" id="3.30.420.40">
    <property type="match status" value="1"/>
</dbReference>
<dbReference type="EMBL" id="SHNP01000001">
    <property type="protein sequence ID" value="MCX2971992.1"/>
    <property type="molecule type" value="Genomic_DNA"/>
</dbReference>
<keyword evidence="1 4" id="KW-0808">Transferase</keyword>
<dbReference type="InterPro" id="IPR043129">
    <property type="entry name" value="ATPase_NBD"/>
</dbReference>
<sequence length="318" mass="33929">MQSSKYIVADIGGTNARFASVNSATCHLANVQVFPCAEFPFLLQAIEAYIDSQDTSVLEAVCLAVAGPVDTDPIDLPNNHWTFRREELERSLGIPVKVINDFSAQVLSIANLESTELRRLGSARPKGQGVTAVIGPGTGLGVSALMPSGDILPSEAGHVGFAPADSHQSDLLEVLRKRYRRISAERILSGPGLANLYWANCHLQGQCRELPAAEVTAGAQANDPICRKTIDDFLAILAAFAGDVALMTGASRGVYISGGIVPRMLEFLDEDCFLEHFRAKGRFHDFNASIPLAIVLAEQPGLQGCARALTLEVCAPGS</sequence>
<dbReference type="PANTHER" id="PTHR47690:SF1">
    <property type="entry name" value="GLUCOKINASE"/>
    <property type="match status" value="1"/>
</dbReference>
<comment type="similarity">
    <text evidence="3">Belongs to the bacterial glucokinase family.</text>
</comment>
<evidence type="ECO:0000256" key="1">
    <source>
        <dbReference type="ARBA" id="ARBA00022679"/>
    </source>
</evidence>
<dbReference type="GO" id="GO:0004340">
    <property type="term" value="F:glucokinase activity"/>
    <property type="evidence" value="ECO:0007669"/>
    <property type="project" value="UniProtKB-EC"/>
</dbReference>
<name>A0ABT3SPS4_9GAMM</name>
<dbReference type="RefSeq" id="WP_279251061.1">
    <property type="nucleotide sequence ID" value="NZ_SHNP01000001.1"/>
</dbReference>
<dbReference type="Proteomes" id="UP001143307">
    <property type="component" value="Unassembled WGS sequence"/>
</dbReference>
<keyword evidence="5" id="KW-1185">Reference proteome</keyword>
<dbReference type="Gene3D" id="3.40.367.20">
    <property type="match status" value="1"/>
</dbReference>
<dbReference type="SUPFAM" id="SSF53067">
    <property type="entry name" value="Actin-like ATPase domain"/>
    <property type="match status" value="1"/>
</dbReference>
<dbReference type="InterPro" id="IPR050201">
    <property type="entry name" value="Bacterial_glucokinase"/>
</dbReference>
<keyword evidence="2" id="KW-0418">Kinase</keyword>
<dbReference type="PANTHER" id="PTHR47690">
    <property type="entry name" value="GLUCOKINASE"/>
    <property type="match status" value="1"/>
</dbReference>
<reference evidence="4" key="1">
    <citation type="submission" date="2019-02" db="EMBL/GenBank/DDBJ databases">
        <authorList>
            <person name="Li S.-H."/>
        </authorList>
    </citation>
    <scope>NUCLEOTIDE SEQUENCE</scope>
    <source>
        <strain evidence="4">IMCC8485</strain>
    </source>
</reference>
<gene>
    <name evidence="4" type="primary">glk</name>
    <name evidence="4" type="ORF">EYC87_00145</name>
</gene>
<dbReference type="CDD" id="cd24008">
    <property type="entry name" value="ASKHA_NBD_GLK"/>
    <property type="match status" value="1"/>
</dbReference>
<dbReference type="Pfam" id="PF02685">
    <property type="entry name" value="Glucokinase"/>
    <property type="match status" value="1"/>
</dbReference>
<protein>
    <submittedName>
        <fullName evidence="4">Glucokinase</fullName>
        <ecNumber evidence="4">2.7.1.2</ecNumber>
    </submittedName>
</protein>
<comment type="caution">
    <text evidence="4">The sequence shown here is derived from an EMBL/GenBank/DDBJ whole genome shotgun (WGS) entry which is preliminary data.</text>
</comment>